<dbReference type="InterPro" id="IPR050581">
    <property type="entry name" value="CRR_secretory_protein"/>
</dbReference>
<dbReference type="Proteomes" id="UP001396334">
    <property type="component" value="Unassembled WGS sequence"/>
</dbReference>
<comment type="similarity">
    <text evidence="5">Belongs to the cysteine-rich repeat secretory protein family.</text>
</comment>
<keyword evidence="4" id="KW-0677">Repeat</keyword>
<reference evidence="8 9" key="1">
    <citation type="journal article" date="2024" name="G3 (Bethesda)">
        <title>Genome assembly of Hibiscus sabdariffa L. provides insights into metabolisms of medicinal natural products.</title>
        <authorList>
            <person name="Kim T."/>
        </authorList>
    </citation>
    <scope>NUCLEOTIDE SEQUENCE [LARGE SCALE GENOMIC DNA]</scope>
    <source>
        <strain evidence="8">TK-2024</strain>
        <tissue evidence="8">Old leaves</tissue>
    </source>
</reference>
<organism evidence="8 9">
    <name type="scientific">Hibiscus sabdariffa</name>
    <name type="common">roselle</name>
    <dbReference type="NCBI Taxonomy" id="183260"/>
    <lineage>
        <taxon>Eukaryota</taxon>
        <taxon>Viridiplantae</taxon>
        <taxon>Streptophyta</taxon>
        <taxon>Embryophyta</taxon>
        <taxon>Tracheophyta</taxon>
        <taxon>Spermatophyta</taxon>
        <taxon>Magnoliopsida</taxon>
        <taxon>eudicotyledons</taxon>
        <taxon>Gunneridae</taxon>
        <taxon>Pentapetalae</taxon>
        <taxon>rosids</taxon>
        <taxon>malvids</taxon>
        <taxon>Malvales</taxon>
        <taxon>Malvaceae</taxon>
        <taxon>Malvoideae</taxon>
        <taxon>Hibiscus</taxon>
    </lineage>
</organism>
<dbReference type="InterPro" id="IPR002902">
    <property type="entry name" value="GNK2"/>
</dbReference>
<accession>A0ABR2T0U9</accession>
<dbReference type="PANTHER" id="PTHR32411">
    <property type="entry name" value="CYSTEINE-RICH REPEAT SECRETORY PROTEIN 38-RELATED"/>
    <property type="match status" value="1"/>
</dbReference>
<keyword evidence="3 6" id="KW-0732">Signal</keyword>
<comment type="subcellular location">
    <subcellularLocation>
        <location evidence="1">Secreted</location>
    </subcellularLocation>
</comment>
<dbReference type="InterPro" id="IPR038408">
    <property type="entry name" value="GNK2_sf"/>
</dbReference>
<evidence type="ECO:0000256" key="3">
    <source>
        <dbReference type="ARBA" id="ARBA00022729"/>
    </source>
</evidence>
<evidence type="ECO:0000256" key="6">
    <source>
        <dbReference type="SAM" id="SignalP"/>
    </source>
</evidence>
<comment type="caution">
    <text evidence="8">The sequence shown here is derived from an EMBL/GenBank/DDBJ whole genome shotgun (WGS) entry which is preliminary data.</text>
</comment>
<evidence type="ECO:0000313" key="8">
    <source>
        <dbReference type="EMBL" id="KAK9030891.1"/>
    </source>
</evidence>
<feature type="signal peptide" evidence="6">
    <location>
        <begin position="1"/>
        <end position="21"/>
    </location>
</feature>
<keyword evidence="2" id="KW-0964">Secreted</keyword>
<evidence type="ECO:0000256" key="5">
    <source>
        <dbReference type="ARBA" id="ARBA00038515"/>
    </source>
</evidence>
<dbReference type="PROSITE" id="PS51473">
    <property type="entry name" value="GNK2"/>
    <property type="match status" value="1"/>
</dbReference>
<protein>
    <recommendedName>
        <fullName evidence="7">Gnk2-homologous domain-containing protein</fullName>
    </recommendedName>
</protein>
<feature type="domain" description="Gnk2-homologous" evidence="7">
    <location>
        <begin position="23"/>
        <end position="96"/>
    </location>
</feature>
<gene>
    <name evidence="8" type="ORF">V6N11_032296</name>
</gene>
<feature type="chain" id="PRO_5047049214" description="Gnk2-homologous domain-containing protein" evidence="6">
    <location>
        <begin position="22"/>
        <end position="96"/>
    </location>
</feature>
<evidence type="ECO:0000256" key="2">
    <source>
        <dbReference type="ARBA" id="ARBA00022525"/>
    </source>
</evidence>
<proteinExistence type="inferred from homology"/>
<evidence type="ECO:0000259" key="7">
    <source>
        <dbReference type="PROSITE" id="PS51473"/>
    </source>
</evidence>
<name>A0ABR2T0U9_9ROSI</name>
<evidence type="ECO:0000313" key="9">
    <source>
        <dbReference type="Proteomes" id="UP001396334"/>
    </source>
</evidence>
<dbReference type="CDD" id="cd23509">
    <property type="entry name" value="Gnk2-like"/>
    <property type="match status" value="1"/>
</dbReference>
<dbReference type="Pfam" id="PF01657">
    <property type="entry name" value="Stress-antifung"/>
    <property type="match status" value="1"/>
</dbReference>
<evidence type="ECO:0000256" key="1">
    <source>
        <dbReference type="ARBA" id="ARBA00004613"/>
    </source>
</evidence>
<dbReference type="Gene3D" id="3.30.430.20">
    <property type="entry name" value="Gnk2 domain, C-X8-C-X2-C motif"/>
    <property type="match status" value="1"/>
</dbReference>
<dbReference type="EMBL" id="JBBPBN010000010">
    <property type="protein sequence ID" value="KAK9030891.1"/>
    <property type="molecule type" value="Genomic_DNA"/>
</dbReference>
<dbReference type="PANTHER" id="PTHR32411:SF43">
    <property type="entry name" value="CYSTEINE-RICH REPEAT SECRETORY PROTEIN 38"/>
    <property type="match status" value="1"/>
</dbReference>
<keyword evidence="9" id="KW-1185">Reference proteome</keyword>
<evidence type="ECO:0000256" key="4">
    <source>
        <dbReference type="ARBA" id="ARBA00022737"/>
    </source>
</evidence>
<sequence>MSSSTLYLLLTLAFFFQTALGTDPLFHFCSDSGNFSTYNPYEHNLHKLTAFLSIQAPPSGFGMGSIGQYPNQAYGLALCRGDVSSLLENCWKINDE</sequence>